<organism evidence="6 7">
    <name type="scientific">Monascus purpureus</name>
    <name type="common">Red mold</name>
    <name type="synonym">Monascus anka</name>
    <dbReference type="NCBI Taxonomy" id="5098"/>
    <lineage>
        <taxon>Eukaryota</taxon>
        <taxon>Fungi</taxon>
        <taxon>Dikarya</taxon>
        <taxon>Ascomycota</taxon>
        <taxon>Pezizomycotina</taxon>
        <taxon>Eurotiomycetes</taxon>
        <taxon>Eurotiomycetidae</taxon>
        <taxon>Eurotiales</taxon>
        <taxon>Aspergillaceae</taxon>
        <taxon>Monascus</taxon>
    </lineage>
</organism>
<feature type="region of interest" description="Disordered" evidence="3">
    <location>
        <begin position="675"/>
        <end position="705"/>
    </location>
</feature>
<dbReference type="PANTHER" id="PTHR43397:SF1">
    <property type="entry name" value="ERGOTHIONEINE BIOSYNTHESIS PROTEIN 1"/>
    <property type="match status" value="1"/>
</dbReference>
<dbReference type="Proteomes" id="UP000319663">
    <property type="component" value="Unassembled WGS sequence"/>
</dbReference>
<dbReference type="Pfam" id="PF03781">
    <property type="entry name" value="FGE-sulfatase"/>
    <property type="match status" value="2"/>
</dbReference>
<dbReference type="EMBL" id="VIFY01000111">
    <property type="protein sequence ID" value="TQB70368.1"/>
    <property type="molecule type" value="Genomic_DNA"/>
</dbReference>
<keyword evidence="2" id="KW-0808">Transferase</keyword>
<dbReference type="InterPro" id="IPR019257">
    <property type="entry name" value="MeTrfase_dom"/>
</dbReference>
<evidence type="ECO:0000256" key="3">
    <source>
        <dbReference type="SAM" id="MobiDB-lite"/>
    </source>
</evidence>
<name>A0A507QPH4_MONPU</name>
<dbReference type="Gene3D" id="3.40.50.150">
    <property type="entry name" value="Vaccinia Virus protein VP39"/>
    <property type="match status" value="1"/>
</dbReference>
<dbReference type="InterPro" id="IPR016187">
    <property type="entry name" value="CTDL_fold"/>
</dbReference>
<dbReference type="SUPFAM" id="SSF56436">
    <property type="entry name" value="C-type lectin-like"/>
    <property type="match status" value="1"/>
</dbReference>
<proteinExistence type="predicted"/>
<dbReference type="GO" id="GO:0032259">
    <property type="term" value="P:methylation"/>
    <property type="evidence" value="ECO:0007669"/>
    <property type="project" value="UniProtKB-KW"/>
</dbReference>
<comment type="caution">
    <text evidence="6">The sequence shown here is derived from an EMBL/GenBank/DDBJ whole genome shotgun (WGS) entry which is preliminary data.</text>
</comment>
<sequence>MSPSLYPAEGVDIVDIRQNPLEISLVKDIYRSLQPSEGTRRSLPTVLLYDARGLKLFEEITYLDEYYLTNAEIDTLSSHAKKIVERIPDHAQLVELGSGNLRKVELLLKEFETMNKNVDYYAVDLSLSELQRTFSNIRTENFSYVRLHGLYGTYDDALAWLSTPENRNRPTAVLSLGSSLGNFSRPEAAKFLASFAKVLTPSDVIVIGLDACKDPEKVFKAYNDANGVTRKFYENGLRNANFVLGFEAFKPAEWDIVTRYDAKEGCHVAFYSPRKDVNINGIIISEGEEVIFEEAFKYDARERERLWRNAGLISQVELANRSGNYHVHILSSAALHFPKEPLQYASHTVPSLEDFQSLWTSWDVVTRAMVPRQELLSKPINLRNALIFYLGHIPTFLEPENYQLIFERGIDPDVEDPEKCHSHSQVPDEWPPIDEILDYQVRVRERVRSIFKMEGLSQNRCLGEALFIGFEHEAMHLETFLYMLLQSDETLPPPAVDMPDFEGIFRRARQDEKPNKWFTIPEQTVTVGLDDLGDDTIPDVSFGWDNEKPRRTLSVHSFEAQARPITNGEFAKYLQTHNIRTWPASWVPAHSKGSEGIGDRRAPSMKDFRSKFAVRTVFGPVPLEFAQDWPVIASYDELAGYANWRACRLPTYEEARSIYKYCAHLKQKETMDVTNGHPNGTNGVNGGNGNADSTISPANTRSPDHQPVQHTLLEEMPVFIDLNRCNVGFEHWHPIPVIQNGDKLAGQCELGGVWEWTSTPLTPHDGFKAMDVYPGYTADFFDGKHHIVLGGSWATHPQIAGRTTFVNWYQHNYPYAWAGARLVRDI</sequence>
<dbReference type="InterPro" id="IPR005532">
    <property type="entry name" value="SUMF_dom"/>
</dbReference>
<dbReference type="Gene3D" id="3.90.1580.10">
    <property type="entry name" value="paralog of FGE (formylglycine-generating enzyme)"/>
    <property type="match status" value="1"/>
</dbReference>
<accession>A0A507QPH4</accession>
<dbReference type="SUPFAM" id="SSF53335">
    <property type="entry name" value="S-adenosyl-L-methionine-dependent methyltransferases"/>
    <property type="match status" value="1"/>
</dbReference>
<feature type="domain" description="Sulfatase-modifying factor enzyme-like" evidence="4">
    <location>
        <begin position="749"/>
        <end position="824"/>
    </location>
</feature>
<dbReference type="PANTHER" id="PTHR43397">
    <property type="entry name" value="ERGOTHIONEINE BIOSYNTHESIS PROTEIN 1"/>
    <property type="match status" value="1"/>
</dbReference>
<evidence type="ECO:0000256" key="1">
    <source>
        <dbReference type="ARBA" id="ARBA00022603"/>
    </source>
</evidence>
<gene>
    <name evidence="6" type="ORF">MPDQ_000634</name>
</gene>
<feature type="domain" description="Histidine-specific methyltransferase SAM-dependent" evidence="5">
    <location>
        <begin position="27"/>
        <end position="330"/>
    </location>
</feature>
<evidence type="ECO:0000313" key="6">
    <source>
        <dbReference type="EMBL" id="TQB70368.1"/>
    </source>
</evidence>
<evidence type="ECO:0000259" key="5">
    <source>
        <dbReference type="Pfam" id="PF10017"/>
    </source>
</evidence>
<dbReference type="GO" id="GO:0008168">
    <property type="term" value="F:methyltransferase activity"/>
    <property type="evidence" value="ECO:0007669"/>
    <property type="project" value="UniProtKB-KW"/>
</dbReference>
<reference evidence="6 7" key="1">
    <citation type="submission" date="2019-06" db="EMBL/GenBank/DDBJ databases">
        <title>Wine fermentation using esterase from Monascus purpureus.</title>
        <authorList>
            <person name="Geng C."/>
            <person name="Zhang Y."/>
        </authorList>
    </citation>
    <scope>NUCLEOTIDE SEQUENCE [LARGE SCALE GENOMIC DNA]</scope>
    <source>
        <strain evidence="6">HQ1</strain>
    </source>
</reference>
<keyword evidence="7" id="KW-1185">Reference proteome</keyword>
<protein>
    <recommendedName>
        <fullName evidence="8">Ergothioneine biosynthesis protein 1</fullName>
    </recommendedName>
</protein>
<dbReference type="STRING" id="5098.A0A507QPH4"/>
<dbReference type="AlphaFoldDB" id="A0A507QPH4"/>
<dbReference type="NCBIfam" id="TIGR03439">
    <property type="entry name" value="methyl_EasF"/>
    <property type="match status" value="1"/>
</dbReference>
<evidence type="ECO:0000256" key="2">
    <source>
        <dbReference type="ARBA" id="ARBA00022679"/>
    </source>
</evidence>
<evidence type="ECO:0008006" key="8">
    <source>
        <dbReference type="Google" id="ProtNLM"/>
    </source>
</evidence>
<feature type="domain" description="Sulfatase-modifying factor enzyme-like" evidence="4">
    <location>
        <begin position="540"/>
        <end position="655"/>
    </location>
</feature>
<evidence type="ECO:0000259" key="4">
    <source>
        <dbReference type="Pfam" id="PF03781"/>
    </source>
</evidence>
<dbReference type="InterPro" id="IPR051128">
    <property type="entry name" value="EgtD_Methyltrsf_superfamily"/>
</dbReference>
<dbReference type="InterPro" id="IPR017805">
    <property type="entry name" value="SAM_MeTrfase_EasF-type_put"/>
</dbReference>
<evidence type="ECO:0000313" key="7">
    <source>
        <dbReference type="Proteomes" id="UP000319663"/>
    </source>
</evidence>
<feature type="compositionally biased region" description="Polar residues" evidence="3">
    <location>
        <begin position="691"/>
        <end position="701"/>
    </location>
</feature>
<dbReference type="Pfam" id="PF10017">
    <property type="entry name" value="Methyltransf_33"/>
    <property type="match status" value="1"/>
</dbReference>
<dbReference type="InterPro" id="IPR029063">
    <property type="entry name" value="SAM-dependent_MTases_sf"/>
</dbReference>
<keyword evidence="1" id="KW-0489">Methyltransferase</keyword>
<dbReference type="InterPro" id="IPR042095">
    <property type="entry name" value="SUMF_sf"/>
</dbReference>